<organism evidence="1 2">
    <name type="scientific">Dentiscutata heterogama</name>
    <dbReference type="NCBI Taxonomy" id="1316150"/>
    <lineage>
        <taxon>Eukaryota</taxon>
        <taxon>Fungi</taxon>
        <taxon>Fungi incertae sedis</taxon>
        <taxon>Mucoromycota</taxon>
        <taxon>Glomeromycotina</taxon>
        <taxon>Glomeromycetes</taxon>
        <taxon>Diversisporales</taxon>
        <taxon>Gigasporaceae</taxon>
        <taxon>Dentiscutata</taxon>
    </lineage>
</organism>
<dbReference type="EMBL" id="CAJVPU010044006">
    <property type="protein sequence ID" value="CAG8746841.1"/>
    <property type="molecule type" value="Genomic_DNA"/>
</dbReference>
<evidence type="ECO:0000313" key="2">
    <source>
        <dbReference type="Proteomes" id="UP000789702"/>
    </source>
</evidence>
<name>A0ACA9QDW1_9GLOM</name>
<dbReference type="Proteomes" id="UP000789702">
    <property type="component" value="Unassembled WGS sequence"/>
</dbReference>
<proteinExistence type="predicted"/>
<accession>A0ACA9QDW1</accession>
<reference evidence="1" key="1">
    <citation type="submission" date="2021-06" db="EMBL/GenBank/DDBJ databases">
        <authorList>
            <person name="Kallberg Y."/>
            <person name="Tangrot J."/>
            <person name="Rosling A."/>
        </authorList>
    </citation>
    <scope>NUCLEOTIDE SEQUENCE</scope>
    <source>
        <strain evidence="1">IL203A</strain>
    </source>
</reference>
<protein>
    <submittedName>
        <fullName evidence="1">1491_t:CDS:1</fullName>
    </submittedName>
</protein>
<feature type="non-terminal residue" evidence="1">
    <location>
        <position position="1"/>
    </location>
</feature>
<evidence type="ECO:0000313" key="1">
    <source>
        <dbReference type="EMBL" id="CAG8746841.1"/>
    </source>
</evidence>
<gene>
    <name evidence="1" type="ORF">DHETER_LOCUS14399</name>
</gene>
<comment type="caution">
    <text evidence="1">The sequence shown here is derived from an EMBL/GenBank/DDBJ whole genome shotgun (WGS) entry which is preliminary data.</text>
</comment>
<sequence length="138" mass="16066">VSVAIYNKLQNYWQHIDEISHVAAFLDPCYKIFSRLTQNSSDIQQIDEIQRYWNLLLYNDDIEPLTWWKMHQDEFPLLSNLAQNYLAIQASSVSCEQLFPIAGAIISKARNRLTSENARACLCLKSWIDKNILGPEFE</sequence>
<feature type="non-terminal residue" evidence="1">
    <location>
        <position position="138"/>
    </location>
</feature>
<keyword evidence="2" id="KW-1185">Reference proteome</keyword>